<dbReference type="Proteomes" id="UP000324797">
    <property type="component" value="Unassembled WGS sequence"/>
</dbReference>
<accession>A0A5S4YA58</accession>
<dbReference type="Gene3D" id="3.30.70.20">
    <property type="match status" value="1"/>
</dbReference>
<protein>
    <submittedName>
        <fullName evidence="2">4Fe-4S dicluster domain-containing protein</fullName>
    </submittedName>
</protein>
<evidence type="ECO:0000259" key="1">
    <source>
        <dbReference type="PROSITE" id="PS51379"/>
    </source>
</evidence>
<evidence type="ECO:0000313" key="3">
    <source>
        <dbReference type="Proteomes" id="UP000324797"/>
    </source>
</evidence>
<gene>
    <name evidence="2" type="ORF">FXV83_41455</name>
</gene>
<comment type="caution">
    <text evidence="2">The sequence shown here is derived from an EMBL/GenBank/DDBJ whole genome shotgun (WGS) entry which is preliminary data.</text>
</comment>
<dbReference type="PROSITE" id="PS51379">
    <property type="entry name" value="4FE4S_FER_2"/>
    <property type="match status" value="1"/>
</dbReference>
<dbReference type="EMBL" id="VSTH01000263">
    <property type="protein sequence ID" value="TYO60872.1"/>
    <property type="molecule type" value="Genomic_DNA"/>
</dbReference>
<dbReference type="AlphaFoldDB" id="A0A5S4YA58"/>
<reference evidence="2 3" key="1">
    <citation type="submission" date="2019-08" db="EMBL/GenBank/DDBJ databases">
        <title>Bradyrhizobium hipponensis sp. nov., a rhizobium isolated from a Lupinus angustifolius root nodule in Tunisia.</title>
        <authorList>
            <person name="Off K."/>
            <person name="Rejili M."/>
            <person name="Mars M."/>
            <person name="Brachmann A."/>
            <person name="Marin M."/>
        </authorList>
    </citation>
    <scope>NUCLEOTIDE SEQUENCE [LARGE SCALE GENOMIC DNA]</scope>
    <source>
        <strain evidence="3">aSej3</strain>
    </source>
</reference>
<evidence type="ECO:0000313" key="2">
    <source>
        <dbReference type="EMBL" id="TYO60872.1"/>
    </source>
</evidence>
<name>A0A5S4YA58_9BRAD</name>
<keyword evidence="3" id="KW-1185">Reference proteome</keyword>
<dbReference type="InterPro" id="IPR017896">
    <property type="entry name" value="4Fe4S_Fe-S-bd"/>
</dbReference>
<dbReference type="SUPFAM" id="SSF54862">
    <property type="entry name" value="4Fe-4S ferredoxins"/>
    <property type="match status" value="1"/>
</dbReference>
<dbReference type="Pfam" id="PF12837">
    <property type="entry name" value="Fer4_6"/>
    <property type="match status" value="1"/>
</dbReference>
<feature type="domain" description="4Fe-4S ferredoxin-type" evidence="1">
    <location>
        <begin position="15"/>
        <end position="44"/>
    </location>
</feature>
<organism evidence="2 3">
    <name type="scientific">Bradyrhizobium hipponense</name>
    <dbReference type="NCBI Taxonomy" id="2605638"/>
    <lineage>
        <taxon>Bacteria</taxon>
        <taxon>Pseudomonadati</taxon>
        <taxon>Pseudomonadota</taxon>
        <taxon>Alphaproteobacteria</taxon>
        <taxon>Hyphomicrobiales</taxon>
        <taxon>Nitrobacteraceae</taxon>
        <taxon>Bradyrhizobium</taxon>
    </lineage>
</organism>
<sequence>MSFATRHGHDCTPDCLISIDPQKCTGCGRCFKICRLDIITVEEIQDEGDRADRKRQMDFSITHI</sequence>
<proteinExistence type="predicted"/>